<keyword evidence="1" id="KW-0732">Signal</keyword>
<dbReference type="AlphaFoldDB" id="A0A6N8J131"/>
<evidence type="ECO:0008006" key="4">
    <source>
        <dbReference type="Google" id="ProtNLM"/>
    </source>
</evidence>
<gene>
    <name evidence="2" type="ORF">GON04_21115</name>
</gene>
<accession>A0A6N8J131</accession>
<feature type="signal peptide" evidence="1">
    <location>
        <begin position="1"/>
        <end position="27"/>
    </location>
</feature>
<keyword evidence="3" id="KW-1185">Reference proteome</keyword>
<dbReference type="EMBL" id="WSEL01000009">
    <property type="protein sequence ID" value="MVQ31973.1"/>
    <property type="molecule type" value="Genomic_DNA"/>
</dbReference>
<evidence type="ECO:0000313" key="3">
    <source>
        <dbReference type="Proteomes" id="UP000469385"/>
    </source>
</evidence>
<reference evidence="2 3" key="1">
    <citation type="submission" date="2019-12" db="EMBL/GenBank/DDBJ databases">
        <authorList>
            <person name="Huq M.A."/>
        </authorList>
    </citation>
    <scope>NUCLEOTIDE SEQUENCE [LARGE SCALE GENOMIC DNA]</scope>
    <source>
        <strain evidence="2 3">MAH-25</strain>
    </source>
</reference>
<sequence length="137" mass="14633">MLRLRAHRLTTTFLVVLSLLFAQFALANYVCPQPAQQPGGMPAMQMVAGQPCDGMDMAGGQPVDPEQPVLCHQHCANAPQSFDGVQVPAVSLPAVVQVLVVRLLPDAGANPSVVFARAGEERPPPDPLFLSTLRLRV</sequence>
<proteinExistence type="predicted"/>
<evidence type="ECO:0000256" key="1">
    <source>
        <dbReference type="SAM" id="SignalP"/>
    </source>
</evidence>
<dbReference type="RefSeq" id="WP_157399972.1">
    <property type="nucleotide sequence ID" value="NZ_WSEL01000009.1"/>
</dbReference>
<feature type="chain" id="PRO_5026952521" description="DUF2946 domain-containing protein" evidence="1">
    <location>
        <begin position="28"/>
        <end position="137"/>
    </location>
</feature>
<dbReference type="Proteomes" id="UP000469385">
    <property type="component" value="Unassembled WGS sequence"/>
</dbReference>
<organism evidence="2 3">
    <name type="scientific">Ramlibacter pinisoli</name>
    <dbReference type="NCBI Taxonomy" id="2682844"/>
    <lineage>
        <taxon>Bacteria</taxon>
        <taxon>Pseudomonadati</taxon>
        <taxon>Pseudomonadota</taxon>
        <taxon>Betaproteobacteria</taxon>
        <taxon>Burkholderiales</taxon>
        <taxon>Comamonadaceae</taxon>
        <taxon>Ramlibacter</taxon>
    </lineage>
</organism>
<protein>
    <recommendedName>
        <fullName evidence="4">DUF2946 domain-containing protein</fullName>
    </recommendedName>
</protein>
<name>A0A6N8J131_9BURK</name>
<evidence type="ECO:0000313" key="2">
    <source>
        <dbReference type="EMBL" id="MVQ31973.1"/>
    </source>
</evidence>
<comment type="caution">
    <text evidence="2">The sequence shown here is derived from an EMBL/GenBank/DDBJ whole genome shotgun (WGS) entry which is preliminary data.</text>
</comment>